<dbReference type="AlphaFoldDB" id="A0A9P5ZAE4"/>
<dbReference type="EMBL" id="MU155149">
    <property type="protein sequence ID" value="KAF9483872.1"/>
    <property type="molecule type" value="Genomic_DNA"/>
</dbReference>
<evidence type="ECO:0000256" key="1">
    <source>
        <dbReference type="SAM" id="MobiDB-lite"/>
    </source>
</evidence>
<organism evidence="2 3">
    <name type="scientific">Pholiota conissans</name>
    <dbReference type="NCBI Taxonomy" id="109636"/>
    <lineage>
        <taxon>Eukaryota</taxon>
        <taxon>Fungi</taxon>
        <taxon>Dikarya</taxon>
        <taxon>Basidiomycota</taxon>
        <taxon>Agaricomycotina</taxon>
        <taxon>Agaricomycetes</taxon>
        <taxon>Agaricomycetidae</taxon>
        <taxon>Agaricales</taxon>
        <taxon>Agaricineae</taxon>
        <taxon>Strophariaceae</taxon>
        <taxon>Pholiota</taxon>
    </lineage>
</organism>
<gene>
    <name evidence="2" type="ORF">BDN70DRAFT_873265</name>
</gene>
<keyword evidence="3" id="KW-1185">Reference proteome</keyword>
<feature type="compositionally biased region" description="Polar residues" evidence="1">
    <location>
        <begin position="8"/>
        <end position="18"/>
    </location>
</feature>
<feature type="region of interest" description="Disordered" evidence="1">
    <location>
        <begin position="1"/>
        <end position="22"/>
    </location>
</feature>
<dbReference type="Proteomes" id="UP000807469">
    <property type="component" value="Unassembled WGS sequence"/>
</dbReference>
<protein>
    <submittedName>
        <fullName evidence="2">Uncharacterized protein</fullName>
    </submittedName>
</protein>
<accession>A0A9P5ZAE4</accession>
<proteinExistence type="predicted"/>
<name>A0A9P5ZAE4_9AGAR</name>
<sequence>MSYGRCVSSASQKYTENPSNREDTHVQGYEIYSTGACADFIPLFLANDIIWNKFLTYRTGQFVAHLYLYSSWVCFLREALLTIIRHNNKRIRSINACILKLHDQSEKSNGTRVIHTSYPRPVPEGVELPGCRISIELASPLIDISHMVDYARSYASAGRKRLVISYLLSGCTCECPNDVSHSKVLGVLFPVCISLDP</sequence>
<comment type="caution">
    <text evidence="2">The sequence shown here is derived from an EMBL/GenBank/DDBJ whole genome shotgun (WGS) entry which is preliminary data.</text>
</comment>
<evidence type="ECO:0000313" key="2">
    <source>
        <dbReference type="EMBL" id="KAF9483872.1"/>
    </source>
</evidence>
<evidence type="ECO:0000313" key="3">
    <source>
        <dbReference type="Proteomes" id="UP000807469"/>
    </source>
</evidence>
<reference evidence="2" key="1">
    <citation type="submission" date="2020-11" db="EMBL/GenBank/DDBJ databases">
        <authorList>
            <consortium name="DOE Joint Genome Institute"/>
            <person name="Ahrendt S."/>
            <person name="Riley R."/>
            <person name="Andreopoulos W."/>
            <person name="Labutti K."/>
            <person name="Pangilinan J."/>
            <person name="Ruiz-Duenas F.J."/>
            <person name="Barrasa J.M."/>
            <person name="Sanchez-Garcia M."/>
            <person name="Camarero S."/>
            <person name="Miyauchi S."/>
            <person name="Serrano A."/>
            <person name="Linde D."/>
            <person name="Babiker R."/>
            <person name="Drula E."/>
            <person name="Ayuso-Fernandez I."/>
            <person name="Pacheco R."/>
            <person name="Padilla G."/>
            <person name="Ferreira P."/>
            <person name="Barriuso J."/>
            <person name="Kellner H."/>
            <person name="Castanera R."/>
            <person name="Alfaro M."/>
            <person name="Ramirez L."/>
            <person name="Pisabarro A.G."/>
            <person name="Kuo A."/>
            <person name="Tritt A."/>
            <person name="Lipzen A."/>
            <person name="He G."/>
            <person name="Yan M."/>
            <person name="Ng V."/>
            <person name="Cullen D."/>
            <person name="Martin F."/>
            <person name="Rosso M.-N."/>
            <person name="Henrissat B."/>
            <person name="Hibbett D."/>
            <person name="Martinez A.T."/>
            <person name="Grigoriev I.V."/>
        </authorList>
    </citation>
    <scope>NUCLEOTIDE SEQUENCE</scope>
    <source>
        <strain evidence="2">CIRM-BRFM 674</strain>
    </source>
</reference>